<gene>
    <name evidence="2" type="ORF">Adu01nite_62770</name>
</gene>
<proteinExistence type="predicted"/>
<keyword evidence="1" id="KW-0472">Membrane</keyword>
<dbReference type="Proteomes" id="UP000637628">
    <property type="component" value="Unassembled WGS sequence"/>
</dbReference>
<name>A0ABQ3Z539_9ACTN</name>
<dbReference type="EMBL" id="BOML01000050">
    <property type="protein sequence ID" value="GIE04927.1"/>
    <property type="molecule type" value="Genomic_DNA"/>
</dbReference>
<keyword evidence="1" id="KW-0812">Transmembrane</keyword>
<reference evidence="2 3" key="1">
    <citation type="submission" date="2021-01" db="EMBL/GenBank/DDBJ databases">
        <title>Whole genome shotgun sequence of Actinoplanes durhamensis NBRC 14914.</title>
        <authorList>
            <person name="Komaki H."/>
            <person name="Tamura T."/>
        </authorList>
    </citation>
    <scope>NUCLEOTIDE SEQUENCE [LARGE SCALE GENOMIC DNA]</scope>
    <source>
        <strain evidence="2 3">NBRC 14914</strain>
    </source>
</reference>
<keyword evidence="1" id="KW-1133">Transmembrane helix</keyword>
<keyword evidence="3" id="KW-1185">Reference proteome</keyword>
<feature type="transmembrane region" description="Helical" evidence="1">
    <location>
        <begin position="12"/>
        <end position="35"/>
    </location>
</feature>
<evidence type="ECO:0000313" key="2">
    <source>
        <dbReference type="EMBL" id="GIE04927.1"/>
    </source>
</evidence>
<evidence type="ECO:0000313" key="3">
    <source>
        <dbReference type="Proteomes" id="UP000637628"/>
    </source>
</evidence>
<protein>
    <submittedName>
        <fullName evidence="2">Uncharacterized protein</fullName>
    </submittedName>
</protein>
<accession>A0ABQ3Z539</accession>
<sequence length="170" mass="17531">MQPSAPPSRRTVVVVMAIVGTFVLLAAAGAIAWFAGAFDEKSTFDAAPAACAPVEPGLGQLGTGFTTTTDATTCVVMHGERTVLRISFKLAPTPADASSALRKTTEGQATEVAGLGDLAFRQGPLTVFRISNLMVLCVVMSTDAELKDAGTTNAQIRVFEAGLAERLAGS</sequence>
<comment type="caution">
    <text evidence="2">The sequence shown here is derived from an EMBL/GenBank/DDBJ whole genome shotgun (WGS) entry which is preliminary data.</text>
</comment>
<evidence type="ECO:0000256" key="1">
    <source>
        <dbReference type="SAM" id="Phobius"/>
    </source>
</evidence>
<organism evidence="2 3">
    <name type="scientific">Paractinoplanes durhamensis</name>
    <dbReference type="NCBI Taxonomy" id="113563"/>
    <lineage>
        <taxon>Bacteria</taxon>
        <taxon>Bacillati</taxon>
        <taxon>Actinomycetota</taxon>
        <taxon>Actinomycetes</taxon>
        <taxon>Micromonosporales</taxon>
        <taxon>Micromonosporaceae</taxon>
        <taxon>Paractinoplanes</taxon>
    </lineage>
</organism>
<dbReference type="RefSeq" id="WP_203732075.1">
    <property type="nucleotide sequence ID" value="NZ_BAAATX010000037.1"/>
</dbReference>